<sequence>MKNKRNVFFAVIVALLLVGCRSIPKNAKPVSAFKVDSYLGTWYEIARLDHKFERGLSHVTATYSANDDGSINVLNKGYNKEEKKWKSAEGKAKFRGNPDVAALKVSFFGPFYSGYNVLAIDREYKYALVAGKNFDYLWILSRETSIPEDVKVDYLRLALEVGYNIEDLLWVDQNPATKGADEG</sequence>
<evidence type="ECO:0000259" key="3">
    <source>
        <dbReference type="Pfam" id="PF08212"/>
    </source>
</evidence>
<comment type="similarity">
    <text evidence="1 2">Belongs to the calycin superfamily. Lipocalin family.</text>
</comment>
<dbReference type="InterPro" id="IPR002446">
    <property type="entry name" value="Lipocalin_bac"/>
</dbReference>
<dbReference type="PANTHER" id="PTHR10612">
    <property type="entry name" value="APOLIPOPROTEIN D"/>
    <property type="match status" value="1"/>
</dbReference>
<dbReference type="EMBL" id="JBHUMB010000014">
    <property type="protein sequence ID" value="MFD2744445.1"/>
    <property type="molecule type" value="Genomic_DNA"/>
</dbReference>
<dbReference type="PIRSF" id="PIRSF036893">
    <property type="entry name" value="Lipocalin_ApoD"/>
    <property type="match status" value="1"/>
</dbReference>
<evidence type="ECO:0000313" key="4">
    <source>
        <dbReference type="EMBL" id="MFD2744445.1"/>
    </source>
</evidence>
<evidence type="ECO:0000256" key="1">
    <source>
        <dbReference type="ARBA" id="ARBA00006889"/>
    </source>
</evidence>
<dbReference type="SUPFAM" id="SSF50814">
    <property type="entry name" value="Lipocalins"/>
    <property type="match status" value="1"/>
</dbReference>
<evidence type="ECO:0000313" key="5">
    <source>
        <dbReference type="Proteomes" id="UP001597418"/>
    </source>
</evidence>
<name>A0ABW5UEU4_9SPHI</name>
<reference evidence="5" key="1">
    <citation type="journal article" date="2019" name="Int. J. Syst. Evol. Microbiol.">
        <title>The Global Catalogue of Microorganisms (GCM) 10K type strain sequencing project: providing services to taxonomists for standard genome sequencing and annotation.</title>
        <authorList>
            <consortium name="The Broad Institute Genomics Platform"/>
            <consortium name="The Broad Institute Genome Sequencing Center for Infectious Disease"/>
            <person name="Wu L."/>
            <person name="Ma J."/>
        </authorList>
    </citation>
    <scope>NUCLEOTIDE SEQUENCE [LARGE SCALE GENOMIC DNA]</scope>
    <source>
        <strain evidence="5">KCTC 42247</strain>
    </source>
</reference>
<dbReference type="InterPro" id="IPR012674">
    <property type="entry name" value="Calycin"/>
</dbReference>
<accession>A0ABW5UEU4</accession>
<dbReference type="RefSeq" id="WP_066751819.1">
    <property type="nucleotide sequence ID" value="NZ_JBHUMB010000014.1"/>
</dbReference>
<organism evidence="4 5">
    <name type="scientific">Sphingobacterium populi</name>
    <dbReference type="NCBI Taxonomy" id="1812824"/>
    <lineage>
        <taxon>Bacteria</taxon>
        <taxon>Pseudomonadati</taxon>
        <taxon>Bacteroidota</taxon>
        <taxon>Sphingobacteriia</taxon>
        <taxon>Sphingobacteriales</taxon>
        <taxon>Sphingobacteriaceae</taxon>
        <taxon>Sphingobacterium</taxon>
    </lineage>
</organism>
<dbReference type="InterPro" id="IPR047202">
    <property type="entry name" value="Lipocalin_Blc-like_dom"/>
</dbReference>
<dbReference type="PROSITE" id="PS51257">
    <property type="entry name" value="PROKAR_LIPOPROTEIN"/>
    <property type="match status" value="1"/>
</dbReference>
<dbReference type="CDD" id="cd19438">
    <property type="entry name" value="lipocalin_Blc-like"/>
    <property type="match status" value="1"/>
</dbReference>
<dbReference type="InterPro" id="IPR022271">
    <property type="entry name" value="Lipocalin_ApoD"/>
</dbReference>
<proteinExistence type="inferred from homology"/>
<keyword evidence="5" id="KW-1185">Reference proteome</keyword>
<evidence type="ECO:0000256" key="2">
    <source>
        <dbReference type="PIRNR" id="PIRNR036893"/>
    </source>
</evidence>
<gene>
    <name evidence="4" type="ORF">ACFSQ6_13685</name>
</gene>
<dbReference type="Gene3D" id="2.40.128.20">
    <property type="match status" value="1"/>
</dbReference>
<dbReference type="Pfam" id="PF08212">
    <property type="entry name" value="Lipocalin_2"/>
    <property type="match status" value="1"/>
</dbReference>
<dbReference type="PANTHER" id="PTHR10612:SF34">
    <property type="entry name" value="APOLIPOPROTEIN D"/>
    <property type="match status" value="1"/>
</dbReference>
<protein>
    <submittedName>
        <fullName evidence="4">Lipocalin family protein</fullName>
    </submittedName>
</protein>
<dbReference type="InterPro" id="IPR000566">
    <property type="entry name" value="Lipocln_cytosolic_FA-bd_dom"/>
</dbReference>
<dbReference type="PRINTS" id="PR01171">
    <property type="entry name" value="BCTLIPOCALIN"/>
</dbReference>
<comment type="caution">
    <text evidence="4">The sequence shown here is derived from an EMBL/GenBank/DDBJ whole genome shotgun (WGS) entry which is preliminary data.</text>
</comment>
<feature type="domain" description="Lipocalin/cytosolic fatty-acid binding" evidence="3">
    <location>
        <begin position="34"/>
        <end position="173"/>
    </location>
</feature>
<dbReference type="Proteomes" id="UP001597418">
    <property type="component" value="Unassembled WGS sequence"/>
</dbReference>